<feature type="transmembrane region" description="Helical" evidence="7">
    <location>
        <begin position="20"/>
        <end position="45"/>
    </location>
</feature>
<reference evidence="10 11" key="1">
    <citation type="journal article" date="2019" name="Nat. Med.">
        <title>A library of human gut bacterial isolates paired with longitudinal multiomics data enables mechanistic microbiome research.</title>
        <authorList>
            <person name="Poyet M."/>
            <person name="Groussin M."/>
            <person name="Gibbons S.M."/>
            <person name="Avila-Pacheco J."/>
            <person name="Jiang X."/>
            <person name="Kearney S.M."/>
            <person name="Perrotta A.R."/>
            <person name="Berdy B."/>
            <person name="Zhao S."/>
            <person name="Lieberman T.D."/>
            <person name="Swanson P.K."/>
            <person name="Smith M."/>
            <person name="Roesemann S."/>
            <person name="Alexander J.E."/>
            <person name="Rich S.A."/>
            <person name="Livny J."/>
            <person name="Vlamakis H."/>
            <person name="Clish C."/>
            <person name="Bullock K."/>
            <person name="Deik A."/>
            <person name="Scott J."/>
            <person name="Pierce K.A."/>
            <person name="Xavier R.J."/>
            <person name="Alm E.J."/>
        </authorList>
    </citation>
    <scope>NUCLEOTIDE SEQUENCE [LARGE SCALE GENOMIC DNA]</scope>
    <source>
        <strain evidence="10 11">BIOML-A2</strain>
    </source>
</reference>
<comment type="similarity">
    <text evidence="2">Belongs to the ABC-4 integral membrane protein family. LolC/E subfamily.</text>
</comment>
<evidence type="ECO:0000256" key="4">
    <source>
        <dbReference type="ARBA" id="ARBA00022692"/>
    </source>
</evidence>
<accession>A0A5B3GDI7</accession>
<dbReference type="Proteomes" id="UP000323567">
    <property type="component" value="Unassembled WGS sequence"/>
</dbReference>
<keyword evidence="3" id="KW-1003">Cell membrane</keyword>
<dbReference type="PANTHER" id="PTHR30489">
    <property type="entry name" value="LIPOPROTEIN-RELEASING SYSTEM TRANSMEMBRANE PROTEIN LOLE"/>
    <property type="match status" value="1"/>
</dbReference>
<dbReference type="RefSeq" id="WP_149886968.1">
    <property type="nucleotide sequence ID" value="NZ_DAWART010000010.1"/>
</dbReference>
<comment type="caution">
    <text evidence="10">The sequence shown here is derived from an EMBL/GenBank/DDBJ whole genome shotgun (WGS) entry which is preliminary data.</text>
</comment>
<dbReference type="InterPro" id="IPR051447">
    <property type="entry name" value="Lipoprotein-release_system"/>
</dbReference>
<evidence type="ECO:0000256" key="3">
    <source>
        <dbReference type="ARBA" id="ARBA00022475"/>
    </source>
</evidence>
<dbReference type="InterPro" id="IPR003838">
    <property type="entry name" value="ABC3_permease_C"/>
</dbReference>
<feature type="domain" description="ABC3 transporter permease C-terminal" evidence="8">
    <location>
        <begin position="275"/>
        <end position="397"/>
    </location>
</feature>
<dbReference type="Pfam" id="PF02687">
    <property type="entry name" value="FtsX"/>
    <property type="match status" value="1"/>
</dbReference>
<evidence type="ECO:0000259" key="8">
    <source>
        <dbReference type="Pfam" id="PF02687"/>
    </source>
</evidence>
<evidence type="ECO:0000313" key="10">
    <source>
        <dbReference type="EMBL" id="KAA2371675.1"/>
    </source>
</evidence>
<gene>
    <name evidence="10" type="ORF">F2Y13_02490</name>
</gene>
<dbReference type="InterPro" id="IPR025857">
    <property type="entry name" value="MacB_PCD"/>
</dbReference>
<evidence type="ECO:0000259" key="9">
    <source>
        <dbReference type="Pfam" id="PF12704"/>
    </source>
</evidence>
<dbReference type="GO" id="GO:0098797">
    <property type="term" value="C:plasma membrane protein complex"/>
    <property type="evidence" value="ECO:0007669"/>
    <property type="project" value="TreeGrafter"/>
</dbReference>
<feature type="transmembrane region" description="Helical" evidence="7">
    <location>
        <begin position="374"/>
        <end position="393"/>
    </location>
</feature>
<evidence type="ECO:0000256" key="7">
    <source>
        <dbReference type="SAM" id="Phobius"/>
    </source>
</evidence>
<evidence type="ECO:0000256" key="1">
    <source>
        <dbReference type="ARBA" id="ARBA00004651"/>
    </source>
</evidence>
<sequence length="402" mass="43209">MLPQLFARRYLFSSQSRSVVNLISGLSVAAVAMPVAAMIILLSVFNGFESLVKSMYSAFDADLTVSPRQGQTFAQRDLDTAALARIPGVGALSFTLEQSALLEHGGRQATATIRGVDDAYGAVFQLGDAVSAGEWRVRLGDLERLVVGQSMAWMLGIRSLADADVTLYAVRRGSFSSLLPLENYTRRTEPVGGVYTLDLETERTYVLASLRLAQELFGYPGRASALVVCLAPGADAAAVRKAVAEAAGDGFRVRTRDELRASFYRIMTYEKWGIFFIALLVLIIASFSVVGALAMLIVEKRDDISTLRALGADTGLVRAVFRTEGFLICGLGAVAGMTLGVAATLAQQYFGLIEIPAETFLTKSYPVEFRPTDLAVVAASFAAVAALLSNITVRSMIKTDRL</sequence>
<dbReference type="GO" id="GO:0044874">
    <property type="term" value="P:lipoprotein localization to outer membrane"/>
    <property type="evidence" value="ECO:0007669"/>
    <property type="project" value="TreeGrafter"/>
</dbReference>
<dbReference type="AlphaFoldDB" id="A0A5B3GDI7"/>
<name>A0A5B3GDI7_9BACT</name>
<evidence type="ECO:0000313" key="11">
    <source>
        <dbReference type="Proteomes" id="UP000323567"/>
    </source>
</evidence>
<feature type="transmembrane region" description="Helical" evidence="7">
    <location>
        <begin position="326"/>
        <end position="346"/>
    </location>
</feature>
<dbReference type="EMBL" id="VVXK01000002">
    <property type="protein sequence ID" value="KAA2371675.1"/>
    <property type="molecule type" value="Genomic_DNA"/>
</dbReference>
<proteinExistence type="inferred from homology"/>
<dbReference type="Pfam" id="PF12704">
    <property type="entry name" value="MacB_PCD"/>
    <property type="match status" value="1"/>
</dbReference>
<protein>
    <submittedName>
        <fullName evidence="10">ABC transporter permease</fullName>
    </submittedName>
</protein>
<evidence type="ECO:0000256" key="5">
    <source>
        <dbReference type="ARBA" id="ARBA00022989"/>
    </source>
</evidence>
<dbReference type="PANTHER" id="PTHR30489:SF0">
    <property type="entry name" value="LIPOPROTEIN-RELEASING SYSTEM TRANSMEMBRANE PROTEIN LOLE"/>
    <property type="match status" value="1"/>
</dbReference>
<evidence type="ECO:0000256" key="6">
    <source>
        <dbReference type="ARBA" id="ARBA00023136"/>
    </source>
</evidence>
<keyword evidence="5 7" id="KW-1133">Transmembrane helix</keyword>
<keyword evidence="6 7" id="KW-0472">Membrane</keyword>
<organism evidence="10 11">
    <name type="scientific">Alistipes shahii</name>
    <dbReference type="NCBI Taxonomy" id="328814"/>
    <lineage>
        <taxon>Bacteria</taxon>
        <taxon>Pseudomonadati</taxon>
        <taxon>Bacteroidota</taxon>
        <taxon>Bacteroidia</taxon>
        <taxon>Bacteroidales</taxon>
        <taxon>Rikenellaceae</taxon>
        <taxon>Alistipes</taxon>
    </lineage>
</organism>
<evidence type="ECO:0000256" key="2">
    <source>
        <dbReference type="ARBA" id="ARBA00005236"/>
    </source>
</evidence>
<keyword evidence="4 7" id="KW-0812">Transmembrane</keyword>
<feature type="domain" description="MacB-like periplasmic core" evidence="9">
    <location>
        <begin position="24"/>
        <end position="245"/>
    </location>
</feature>
<feature type="transmembrane region" description="Helical" evidence="7">
    <location>
        <begin position="272"/>
        <end position="298"/>
    </location>
</feature>
<comment type="subcellular location">
    <subcellularLocation>
        <location evidence="1">Cell membrane</location>
        <topology evidence="1">Multi-pass membrane protein</topology>
    </subcellularLocation>
</comment>